<dbReference type="EMBL" id="LAZR01004623">
    <property type="protein sequence ID" value="KKN06952.1"/>
    <property type="molecule type" value="Genomic_DNA"/>
</dbReference>
<proteinExistence type="predicted"/>
<evidence type="ECO:0000313" key="1">
    <source>
        <dbReference type="EMBL" id="KKN06952.1"/>
    </source>
</evidence>
<accession>A0A0F9N567</accession>
<sequence>MKCPACGNEVDELLEVEKNYRVCEACSEKHMASTLRRLEQEGLVENYEKDMWRITEKGKMADPSKFTGISEEEVKKIIRVPWAIAARNILVNLGWGEEAIEAALNPSPQQAAERGMLPVARVNPEQHAAIKFLHHEGWGSHDISEAIPVSEAEIVRVLRLGWQG</sequence>
<protein>
    <submittedName>
        <fullName evidence="1">Uncharacterized protein</fullName>
    </submittedName>
</protein>
<dbReference type="InterPro" id="IPR036388">
    <property type="entry name" value="WH-like_DNA-bd_sf"/>
</dbReference>
<comment type="caution">
    <text evidence="1">The sequence shown here is derived from an EMBL/GenBank/DDBJ whole genome shotgun (WGS) entry which is preliminary data.</text>
</comment>
<reference evidence="1" key="1">
    <citation type="journal article" date="2015" name="Nature">
        <title>Complex archaea that bridge the gap between prokaryotes and eukaryotes.</title>
        <authorList>
            <person name="Spang A."/>
            <person name="Saw J.H."/>
            <person name="Jorgensen S.L."/>
            <person name="Zaremba-Niedzwiedzka K."/>
            <person name="Martijn J."/>
            <person name="Lind A.E."/>
            <person name="van Eijk R."/>
            <person name="Schleper C."/>
            <person name="Guy L."/>
            <person name="Ettema T.J."/>
        </authorList>
    </citation>
    <scope>NUCLEOTIDE SEQUENCE</scope>
</reference>
<gene>
    <name evidence="1" type="ORF">LCGC14_1072070</name>
</gene>
<dbReference type="Gene3D" id="1.10.10.10">
    <property type="entry name" value="Winged helix-like DNA-binding domain superfamily/Winged helix DNA-binding domain"/>
    <property type="match status" value="1"/>
</dbReference>
<organism evidence="1">
    <name type="scientific">marine sediment metagenome</name>
    <dbReference type="NCBI Taxonomy" id="412755"/>
    <lineage>
        <taxon>unclassified sequences</taxon>
        <taxon>metagenomes</taxon>
        <taxon>ecological metagenomes</taxon>
    </lineage>
</organism>
<name>A0A0F9N567_9ZZZZ</name>
<dbReference type="AlphaFoldDB" id="A0A0F9N567"/>